<feature type="transmembrane region" description="Helical" evidence="7">
    <location>
        <begin position="180"/>
        <end position="202"/>
    </location>
</feature>
<evidence type="ECO:0000256" key="3">
    <source>
        <dbReference type="ARBA" id="ARBA00022475"/>
    </source>
</evidence>
<keyword evidence="4 7" id="KW-0812">Transmembrane</keyword>
<evidence type="ECO:0000256" key="1">
    <source>
        <dbReference type="ARBA" id="ARBA00004651"/>
    </source>
</evidence>
<protein>
    <submittedName>
        <fullName evidence="9">Carbohydrate ABC transporter permease</fullName>
    </submittedName>
</protein>
<evidence type="ECO:0000259" key="8">
    <source>
        <dbReference type="PROSITE" id="PS50928"/>
    </source>
</evidence>
<evidence type="ECO:0000313" key="10">
    <source>
        <dbReference type="Proteomes" id="UP000767334"/>
    </source>
</evidence>
<feature type="transmembrane region" description="Helical" evidence="7">
    <location>
        <begin position="105"/>
        <end position="126"/>
    </location>
</feature>
<evidence type="ECO:0000313" key="9">
    <source>
        <dbReference type="EMBL" id="MBM6819549.1"/>
    </source>
</evidence>
<dbReference type="Proteomes" id="UP000767334">
    <property type="component" value="Unassembled WGS sequence"/>
</dbReference>
<reference evidence="9 10" key="1">
    <citation type="journal article" date="2021" name="Sci. Rep.">
        <title>The distribution of antibiotic resistance genes in chicken gut microbiota commensals.</title>
        <authorList>
            <person name="Juricova H."/>
            <person name="Matiasovicova J."/>
            <person name="Kubasova T."/>
            <person name="Cejkova D."/>
            <person name="Rychlik I."/>
        </authorList>
    </citation>
    <scope>NUCLEOTIDE SEQUENCE [LARGE SCALE GENOMIC DNA]</scope>
    <source>
        <strain evidence="9 10">An435</strain>
    </source>
</reference>
<dbReference type="CDD" id="cd06261">
    <property type="entry name" value="TM_PBP2"/>
    <property type="match status" value="1"/>
</dbReference>
<dbReference type="Pfam" id="PF00528">
    <property type="entry name" value="BPD_transp_1"/>
    <property type="match status" value="1"/>
</dbReference>
<keyword evidence="3" id="KW-1003">Cell membrane</keyword>
<dbReference type="PANTHER" id="PTHR43744">
    <property type="entry name" value="ABC TRANSPORTER PERMEASE PROTEIN MG189-RELATED-RELATED"/>
    <property type="match status" value="1"/>
</dbReference>
<keyword evidence="2 7" id="KW-0813">Transport</keyword>
<dbReference type="Gene3D" id="1.10.3720.10">
    <property type="entry name" value="MetI-like"/>
    <property type="match status" value="1"/>
</dbReference>
<dbReference type="InterPro" id="IPR000515">
    <property type="entry name" value="MetI-like"/>
</dbReference>
<gene>
    <name evidence="9" type="ORF">H6A19_09430</name>
</gene>
<organism evidence="9 10">
    <name type="scientific">Clostridium saudiense</name>
    <dbReference type="NCBI Taxonomy" id="1414720"/>
    <lineage>
        <taxon>Bacteria</taxon>
        <taxon>Bacillati</taxon>
        <taxon>Bacillota</taxon>
        <taxon>Clostridia</taxon>
        <taxon>Eubacteriales</taxon>
        <taxon>Clostridiaceae</taxon>
        <taxon>Clostridium</taxon>
    </lineage>
</organism>
<dbReference type="EMBL" id="JACJLL010000051">
    <property type="protein sequence ID" value="MBM6819549.1"/>
    <property type="molecule type" value="Genomic_DNA"/>
</dbReference>
<feature type="transmembrane region" description="Helical" evidence="7">
    <location>
        <begin position="74"/>
        <end position="98"/>
    </location>
</feature>
<keyword evidence="5 7" id="KW-1133">Transmembrane helix</keyword>
<feature type="domain" description="ABC transmembrane type-1" evidence="8">
    <location>
        <begin position="70"/>
        <end position="259"/>
    </location>
</feature>
<evidence type="ECO:0000256" key="6">
    <source>
        <dbReference type="ARBA" id="ARBA00023136"/>
    </source>
</evidence>
<evidence type="ECO:0000256" key="4">
    <source>
        <dbReference type="ARBA" id="ARBA00022692"/>
    </source>
</evidence>
<keyword evidence="10" id="KW-1185">Reference proteome</keyword>
<dbReference type="PANTHER" id="PTHR43744:SF8">
    <property type="entry name" value="SN-GLYCEROL-3-PHOSPHATE TRANSPORT SYSTEM PERMEASE PROTEIN UGPE"/>
    <property type="match status" value="1"/>
</dbReference>
<accession>A0ABS2FH68</accession>
<dbReference type="InterPro" id="IPR035906">
    <property type="entry name" value="MetI-like_sf"/>
</dbReference>
<proteinExistence type="inferred from homology"/>
<comment type="caution">
    <text evidence="9">The sequence shown here is derived from an EMBL/GenBank/DDBJ whole genome shotgun (WGS) entry which is preliminary data.</text>
</comment>
<evidence type="ECO:0000256" key="5">
    <source>
        <dbReference type="ARBA" id="ARBA00022989"/>
    </source>
</evidence>
<feature type="transmembrane region" description="Helical" evidence="7">
    <location>
        <begin position="138"/>
        <end position="159"/>
    </location>
</feature>
<dbReference type="RefSeq" id="WP_195964892.1">
    <property type="nucleotide sequence ID" value="NZ_JACJLL010000051.1"/>
</dbReference>
<comment type="subcellular location">
    <subcellularLocation>
        <location evidence="1 7">Cell membrane</location>
        <topology evidence="1 7">Multi-pass membrane protein</topology>
    </subcellularLocation>
</comment>
<evidence type="ECO:0000256" key="7">
    <source>
        <dbReference type="RuleBase" id="RU363032"/>
    </source>
</evidence>
<feature type="transmembrane region" description="Helical" evidence="7">
    <location>
        <begin position="238"/>
        <end position="258"/>
    </location>
</feature>
<sequence length="274" mass="30402">MSKRKRNKIILTILSIFVGLLIIFPLLYALSLSFMSQTEMTKYPHKIIPSTLTLDNFKAALNTVPLLKFIANSFIVSICVTVGQVITASLAAYAFAFYDFKGKNLLFLMVLSTMMIPAETTVISNFLTVSSWGWNDSLQVLIVPFLTSAMGIFLMRQFYLTIPKEIREAAKIDGCGNLKFLFKILIPVSKPAIASLSIYVFINTWNQYLWPLLTINNGNNRTVQIGISMLQYSEGSNYSVVLAGAILILIPSVFIFLLGQKQLVKGMTAGAVKG</sequence>
<name>A0ABS2FH68_9CLOT</name>
<dbReference type="SUPFAM" id="SSF161098">
    <property type="entry name" value="MetI-like"/>
    <property type="match status" value="1"/>
</dbReference>
<feature type="transmembrane region" description="Helical" evidence="7">
    <location>
        <begin position="9"/>
        <end position="30"/>
    </location>
</feature>
<keyword evidence="6 7" id="KW-0472">Membrane</keyword>
<evidence type="ECO:0000256" key="2">
    <source>
        <dbReference type="ARBA" id="ARBA00022448"/>
    </source>
</evidence>
<comment type="similarity">
    <text evidence="7">Belongs to the binding-protein-dependent transport system permease family.</text>
</comment>
<dbReference type="PROSITE" id="PS50928">
    <property type="entry name" value="ABC_TM1"/>
    <property type="match status" value="1"/>
</dbReference>